<dbReference type="SUPFAM" id="SSF51735">
    <property type="entry name" value="NAD(P)-binding Rossmann-fold domains"/>
    <property type="match status" value="1"/>
</dbReference>
<name>A6G347_9BACT</name>
<accession>A6G347</accession>
<proteinExistence type="inferred from homology"/>
<evidence type="ECO:0000313" key="5">
    <source>
        <dbReference type="Proteomes" id="UP000005801"/>
    </source>
</evidence>
<dbReference type="InterPro" id="IPR001509">
    <property type="entry name" value="Epimerase_deHydtase"/>
</dbReference>
<protein>
    <recommendedName>
        <fullName evidence="3">NAD-dependent epimerase/dehydratase domain-containing protein</fullName>
    </recommendedName>
</protein>
<comment type="caution">
    <text evidence="4">The sequence shown here is derived from an EMBL/GenBank/DDBJ whole genome shotgun (WGS) entry which is preliminary data.</text>
</comment>
<dbReference type="GO" id="GO:0016616">
    <property type="term" value="F:oxidoreductase activity, acting on the CH-OH group of donors, NAD or NADP as acceptor"/>
    <property type="evidence" value="ECO:0007669"/>
    <property type="project" value="TreeGrafter"/>
</dbReference>
<feature type="domain" description="NAD-dependent epimerase/dehydratase" evidence="3">
    <location>
        <begin position="4"/>
        <end position="252"/>
    </location>
</feature>
<comment type="similarity">
    <text evidence="2">Belongs to the NAD(P)-dependent epimerase/dehydratase family. Dihydroflavonol-4-reductase subfamily.</text>
</comment>
<dbReference type="OrthoDB" id="5366167at2"/>
<reference evidence="4 5" key="1">
    <citation type="submission" date="2007-06" db="EMBL/GenBank/DDBJ databases">
        <authorList>
            <person name="Shimkets L."/>
            <person name="Ferriera S."/>
            <person name="Johnson J."/>
            <person name="Kravitz S."/>
            <person name="Beeson K."/>
            <person name="Sutton G."/>
            <person name="Rogers Y.-H."/>
            <person name="Friedman R."/>
            <person name="Frazier M."/>
            <person name="Venter J.C."/>
        </authorList>
    </citation>
    <scope>NUCLEOTIDE SEQUENCE [LARGE SCALE GENOMIC DNA]</scope>
    <source>
        <strain evidence="4 5">SIR-1</strain>
    </source>
</reference>
<evidence type="ECO:0000259" key="3">
    <source>
        <dbReference type="Pfam" id="PF01370"/>
    </source>
</evidence>
<dbReference type="STRING" id="391625.PPSIR1_16460"/>
<dbReference type="RefSeq" id="WP_006971146.1">
    <property type="nucleotide sequence ID" value="NZ_ABCS01000017.1"/>
</dbReference>
<gene>
    <name evidence="4" type="ORF">PPSIR1_16460</name>
</gene>
<evidence type="ECO:0000313" key="4">
    <source>
        <dbReference type="EMBL" id="EDM79672.1"/>
    </source>
</evidence>
<dbReference type="FunFam" id="3.40.50.720:FF:000336">
    <property type="entry name" value="Aldehyde reductase"/>
    <property type="match status" value="1"/>
</dbReference>
<dbReference type="Proteomes" id="UP000005801">
    <property type="component" value="Unassembled WGS sequence"/>
</dbReference>
<keyword evidence="5" id="KW-1185">Reference proteome</keyword>
<dbReference type="eggNOG" id="COG0451">
    <property type="taxonomic scope" value="Bacteria"/>
</dbReference>
<dbReference type="Pfam" id="PF01370">
    <property type="entry name" value="Epimerase"/>
    <property type="match status" value="1"/>
</dbReference>
<dbReference type="InterPro" id="IPR050425">
    <property type="entry name" value="NAD(P)_dehydrat-like"/>
</dbReference>
<dbReference type="AlphaFoldDB" id="A6G347"/>
<sequence>MDRVLITGVTGFIGLHCALEALRQGYAVRGTLRDGGRAEELRATLRRAMVPSFGEAEAEARSVEQLDFAVTDLLEEEGWHEAMAGCRYVLHVASPVPGRYIADPDALVRPAREGTSRVLRYAARTPDTERVVLTSSTAAIDRGHPRDEGVVYDEDSWSIPERCSAYQRSKVLAERAAWGFVQDLRLELVTMCPGMVFGPLLHPRSVSASAEPVRKLLAREVPGVPNLGWAPIDVRDVAELHVRALAKPKAAGQRFILALEHMSMVEIAAALAEHLGPEGWRIPQRRIPDWALRALGRFDSTVRYAVEELGERENVSCAKAKRVFQWEPRDPKAAVVAMARSLIEHDLVHARR</sequence>
<dbReference type="InterPro" id="IPR036291">
    <property type="entry name" value="NAD(P)-bd_dom_sf"/>
</dbReference>
<dbReference type="PANTHER" id="PTHR10366:SF564">
    <property type="entry name" value="STEROL-4-ALPHA-CARBOXYLATE 3-DEHYDROGENASE, DECARBOXYLATING"/>
    <property type="match status" value="1"/>
</dbReference>
<dbReference type="PANTHER" id="PTHR10366">
    <property type="entry name" value="NAD DEPENDENT EPIMERASE/DEHYDRATASE"/>
    <property type="match status" value="1"/>
</dbReference>
<keyword evidence="1" id="KW-0560">Oxidoreductase</keyword>
<organism evidence="4 5">
    <name type="scientific">Plesiocystis pacifica SIR-1</name>
    <dbReference type="NCBI Taxonomy" id="391625"/>
    <lineage>
        <taxon>Bacteria</taxon>
        <taxon>Pseudomonadati</taxon>
        <taxon>Myxococcota</taxon>
        <taxon>Polyangia</taxon>
        <taxon>Nannocystales</taxon>
        <taxon>Nannocystaceae</taxon>
        <taxon>Plesiocystis</taxon>
    </lineage>
</organism>
<dbReference type="EMBL" id="ABCS01000017">
    <property type="protein sequence ID" value="EDM79672.1"/>
    <property type="molecule type" value="Genomic_DNA"/>
</dbReference>
<evidence type="ECO:0000256" key="2">
    <source>
        <dbReference type="ARBA" id="ARBA00023445"/>
    </source>
</evidence>
<dbReference type="Gene3D" id="3.40.50.720">
    <property type="entry name" value="NAD(P)-binding Rossmann-like Domain"/>
    <property type="match status" value="1"/>
</dbReference>
<dbReference type="CDD" id="cd05227">
    <property type="entry name" value="AR_SDR_e"/>
    <property type="match status" value="1"/>
</dbReference>
<evidence type="ECO:0000256" key="1">
    <source>
        <dbReference type="ARBA" id="ARBA00023002"/>
    </source>
</evidence>